<feature type="non-terminal residue" evidence="1">
    <location>
        <position position="1"/>
    </location>
</feature>
<dbReference type="Proteomes" id="UP000789702">
    <property type="component" value="Unassembled WGS sequence"/>
</dbReference>
<comment type="caution">
    <text evidence="1">The sequence shown here is derived from an EMBL/GenBank/DDBJ whole genome shotgun (WGS) entry which is preliminary data.</text>
</comment>
<evidence type="ECO:0000313" key="2">
    <source>
        <dbReference type="Proteomes" id="UP000789702"/>
    </source>
</evidence>
<reference evidence="1" key="1">
    <citation type="submission" date="2021-06" db="EMBL/GenBank/DDBJ databases">
        <authorList>
            <person name="Kallberg Y."/>
            <person name="Tangrot J."/>
            <person name="Rosling A."/>
        </authorList>
    </citation>
    <scope>NUCLEOTIDE SEQUENCE</scope>
    <source>
        <strain evidence="1">IL203A</strain>
    </source>
</reference>
<gene>
    <name evidence="1" type="ORF">DHETER_LOCUS9270</name>
</gene>
<evidence type="ECO:0000313" key="1">
    <source>
        <dbReference type="EMBL" id="CAG8650444.1"/>
    </source>
</evidence>
<dbReference type="EMBL" id="CAJVPU010016022">
    <property type="protein sequence ID" value="CAG8650444.1"/>
    <property type="molecule type" value="Genomic_DNA"/>
</dbReference>
<organism evidence="1 2">
    <name type="scientific">Dentiscutata heterogama</name>
    <dbReference type="NCBI Taxonomy" id="1316150"/>
    <lineage>
        <taxon>Eukaryota</taxon>
        <taxon>Fungi</taxon>
        <taxon>Fungi incertae sedis</taxon>
        <taxon>Mucoromycota</taxon>
        <taxon>Glomeromycotina</taxon>
        <taxon>Glomeromycetes</taxon>
        <taxon>Diversisporales</taxon>
        <taxon>Gigasporaceae</taxon>
        <taxon>Dentiscutata</taxon>
    </lineage>
</organism>
<accession>A0ACA9NGR2</accession>
<proteinExistence type="predicted"/>
<protein>
    <submittedName>
        <fullName evidence="1">13957_t:CDS:1</fullName>
    </submittedName>
</protein>
<keyword evidence="2" id="KW-1185">Reference proteome</keyword>
<sequence>KASIIGEVSGFQPDTDVDELTNAFSELKICQVSQSNQEAKDTSRIDKLESSISELTKVIKNMSNNKNQYIRNQPRGSSQTDWCQRQGPERVLAGSQSNQPEIRKCYSCNQEGHISRNCLMKTTSKRLDDLNKREKGIDKENMNISGADI</sequence>
<name>A0ACA9NGR2_9GLOM</name>